<evidence type="ECO:0000256" key="1">
    <source>
        <dbReference type="ARBA" id="ARBA00004236"/>
    </source>
</evidence>
<dbReference type="EMBL" id="AFYH01149710">
    <property type="status" value="NOT_ANNOTATED_CDS"/>
    <property type="molecule type" value="Genomic_DNA"/>
</dbReference>
<feature type="compositionally biased region" description="Polar residues" evidence="9">
    <location>
        <begin position="316"/>
        <end position="355"/>
    </location>
</feature>
<proteinExistence type="predicted"/>
<dbReference type="EMBL" id="AFYH01149713">
    <property type="status" value="NOT_ANNOTATED_CDS"/>
    <property type="molecule type" value="Genomic_DNA"/>
</dbReference>
<keyword evidence="5" id="KW-0677">Repeat</keyword>
<feature type="region of interest" description="Disordered" evidence="9">
    <location>
        <begin position="108"/>
        <end position="355"/>
    </location>
</feature>
<evidence type="ECO:0000256" key="3">
    <source>
        <dbReference type="ARBA" id="ARBA00022536"/>
    </source>
</evidence>
<dbReference type="AlphaFoldDB" id="H2ZW61"/>
<reference evidence="11" key="2">
    <citation type="submission" date="2025-08" db="UniProtKB">
        <authorList>
            <consortium name="Ensembl"/>
        </authorList>
    </citation>
    <scope>IDENTIFICATION</scope>
</reference>
<evidence type="ECO:0000313" key="12">
    <source>
        <dbReference type="Proteomes" id="UP000008672"/>
    </source>
</evidence>
<evidence type="ECO:0008006" key="13">
    <source>
        <dbReference type="Google" id="ProtNLM"/>
    </source>
</evidence>
<keyword evidence="2" id="KW-1003">Cell membrane</keyword>
<keyword evidence="12" id="KW-1185">Reference proteome</keyword>
<feature type="compositionally biased region" description="Low complexity" evidence="9">
    <location>
        <begin position="114"/>
        <end position="315"/>
    </location>
</feature>
<reference evidence="11" key="3">
    <citation type="submission" date="2025-09" db="UniProtKB">
        <authorList>
            <consortium name="Ensembl"/>
        </authorList>
    </citation>
    <scope>IDENTIFICATION</scope>
</reference>
<keyword evidence="10" id="KW-1133">Transmembrane helix</keyword>
<evidence type="ECO:0000256" key="7">
    <source>
        <dbReference type="ARBA" id="ARBA00023157"/>
    </source>
</evidence>
<dbReference type="eggNOG" id="ENOG502QPW9">
    <property type="taxonomic scope" value="Eukaryota"/>
</dbReference>
<dbReference type="OMA" id="MGTERAM"/>
<keyword evidence="8" id="KW-0325">Glycoprotein</keyword>
<evidence type="ECO:0000256" key="8">
    <source>
        <dbReference type="ARBA" id="ARBA00023180"/>
    </source>
</evidence>
<dbReference type="EMBL" id="AFYH01149718">
    <property type="status" value="NOT_ANNOTATED_CDS"/>
    <property type="molecule type" value="Genomic_DNA"/>
</dbReference>
<keyword evidence="3" id="KW-0245">EGF-like domain</keyword>
<feature type="region of interest" description="Disordered" evidence="9">
    <location>
        <begin position="58"/>
        <end position="83"/>
    </location>
</feature>
<dbReference type="GO" id="GO:0005886">
    <property type="term" value="C:plasma membrane"/>
    <property type="evidence" value="ECO:0007669"/>
    <property type="project" value="UniProtKB-SubCell"/>
</dbReference>
<feature type="region of interest" description="Disordered" evidence="9">
    <location>
        <begin position="1"/>
        <end position="21"/>
    </location>
</feature>
<accession>H2ZW61</accession>
<dbReference type="Bgee" id="ENSLACG00000001458">
    <property type="expression patterns" value="Expressed in pectoral fin and 5 other cell types or tissues"/>
</dbReference>
<dbReference type="EMBL" id="AFYH01149716">
    <property type="status" value="NOT_ANNOTATED_CDS"/>
    <property type="molecule type" value="Genomic_DNA"/>
</dbReference>
<dbReference type="EMBL" id="AFYH01149709">
    <property type="status" value="NOT_ANNOTATED_CDS"/>
    <property type="molecule type" value="Genomic_DNA"/>
</dbReference>
<evidence type="ECO:0000313" key="11">
    <source>
        <dbReference type="Ensembl" id="ENSLACP00000001632.1"/>
    </source>
</evidence>
<evidence type="ECO:0000256" key="5">
    <source>
        <dbReference type="ARBA" id="ARBA00022737"/>
    </source>
</evidence>
<dbReference type="GeneTree" id="ENSGT00710000106813"/>
<dbReference type="HOGENOM" id="CLU_010549_0_0_1"/>
<comment type="subcellular location">
    <subcellularLocation>
        <location evidence="1">Cell membrane</location>
    </subcellularLocation>
</comment>
<keyword evidence="10" id="KW-0812">Transmembrane</keyword>
<name>H2ZW61_LATCH</name>
<organism evidence="11 12">
    <name type="scientific">Latimeria chalumnae</name>
    <name type="common">Coelacanth</name>
    <dbReference type="NCBI Taxonomy" id="7897"/>
    <lineage>
        <taxon>Eukaryota</taxon>
        <taxon>Metazoa</taxon>
        <taxon>Chordata</taxon>
        <taxon>Craniata</taxon>
        <taxon>Vertebrata</taxon>
        <taxon>Euteleostomi</taxon>
        <taxon>Coelacanthiformes</taxon>
        <taxon>Coelacanthidae</taxon>
        <taxon>Latimeria</taxon>
    </lineage>
</organism>
<dbReference type="PANTHER" id="PTHR24037">
    <property type="entry name" value="HEART DEVELOPMENT PROTEIN WITH EGF-LIKE DOMAINS 1"/>
    <property type="match status" value="1"/>
</dbReference>
<dbReference type="STRING" id="7897.ENSLACP00000001632"/>
<sequence length="800" mass="84237">ADREIWSSSSQTDGEHFSTTFTRTGERTLLAVTTDEMATNATELSTFNTNVMDSSEAIKSSSVAQTGDSTAGSSTSQSDSTVPSTEFLFKNSSDISLSSVTLSLENKSLSGLDSSSTGSSSPSSSSSSSPVYSSTAVSSNSSSPSSSSLSSPAYSSSTVVSSNSSSPSSSSSSSPAYSSSTAVSSNSSSPAYSSSTVVSSNSSSPSSSSSSSSSSPAYSSSAAVSSNSSSPSSSSSLYSSSTAVSSNSSSFSSSSSSSFSSSPAYSSTAVSFNSSSPSSSSSSSPVYSSSTAVSSNSSSPSSSSSSSSSPAYSTTHVTSTLLPKTTQLDLSTSEEPATAKTTLLTSSRPHTSQPTTAFLVPTRTYRVLTDSSTRSETVTEKTSSISESTAVASVKSTERSVPTTNVYSTSVPNRTTEHFPITGKVTAKPSTAVQVTSTTMLMTSTATTGKVSNGMDCTNTSGEDSPWQLAVTHTYNVTRVIHLLSSIPQSFMTLSTCVHTPTPTHTQKQETIHSKKDSCSLKQLSDKGRCTKARTFIGIISLKKTFNSTSDRSSEIQKIQSKIMEMLNASLIFLNGYRRSTLKVFSEENRVSVSVLNTFSVASNITSREVRRSIENYVKACRGEENCWFAQSCQLSYRDGSLCSLQVPKCDNETSECTDSDGIAVCQCKVGYFKYSSTDYSCRACKDRYRLQNGSCVHCPFGFGGFNCGDPYKLITVVIAAAGGGLLLILGTALIITCCRKSKTDISKFIFKPSGDFRMSPYAEYPKNPRISVEWGRETIELQENGSTKNLLQMTDIYYS</sequence>
<evidence type="ECO:0000256" key="2">
    <source>
        <dbReference type="ARBA" id="ARBA00022475"/>
    </source>
</evidence>
<feature type="transmembrane region" description="Helical" evidence="10">
    <location>
        <begin position="714"/>
        <end position="739"/>
    </location>
</feature>
<evidence type="ECO:0000256" key="6">
    <source>
        <dbReference type="ARBA" id="ARBA00023136"/>
    </source>
</evidence>
<dbReference type="EMBL" id="AFYH01149717">
    <property type="status" value="NOT_ANNOTATED_CDS"/>
    <property type="molecule type" value="Genomic_DNA"/>
</dbReference>
<dbReference type="EMBL" id="AFYH01149715">
    <property type="status" value="NOT_ANNOTATED_CDS"/>
    <property type="molecule type" value="Genomic_DNA"/>
</dbReference>
<dbReference type="EMBL" id="AFYH01149714">
    <property type="status" value="NOT_ANNOTATED_CDS"/>
    <property type="molecule type" value="Genomic_DNA"/>
</dbReference>
<feature type="compositionally biased region" description="Low complexity" evidence="9">
    <location>
        <begin position="64"/>
        <end position="81"/>
    </location>
</feature>
<dbReference type="InParanoid" id="H2ZW61"/>
<dbReference type="Ensembl" id="ENSLACT00000001645.1">
    <property type="protein sequence ID" value="ENSLACP00000001632.1"/>
    <property type="gene ID" value="ENSLACG00000001458.1"/>
</dbReference>
<evidence type="ECO:0000256" key="9">
    <source>
        <dbReference type="SAM" id="MobiDB-lite"/>
    </source>
</evidence>
<keyword evidence="4" id="KW-0732">Signal</keyword>
<dbReference type="PANTHER" id="PTHR24037:SF3">
    <property type="entry name" value="PROTEIN HEG HOMOLOG 1"/>
    <property type="match status" value="1"/>
</dbReference>
<dbReference type="FunCoup" id="H2ZW61">
    <property type="interactions" value="289"/>
</dbReference>
<reference evidence="12" key="1">
    <citation type="submission" date="2011-08" db="EMBL/GenBank/DDBJ databases">
        <title>The draft genome of Latimeria chalumnae.</title>
        <authorList>
            <person name="Di Palma F."/>
            <person name="Alfoldi J."/>
            <person name="Johnson J."/>
            <person name="Berlin A."/>
            <person name="Gnerre S."/>
            <person name="Jaffe D."/>
            <person name="MacCallum I."/>
            <person name="Young S."/>
            <person name="Walker B.J."/>
            <person name="Lander E."/>
            <person name="Lindblad-Toh K."/>
        </authorList>
    </citation>
    <scope>NUCLEOTIDE SEQUENCE [LARGE SCALE GENOMIC DNA]</scope>
    <source>
        <strain evidence="12">Wild caught</strain>
    </source>
</reference>
<dbReference type="EMBL" id="AFYH01149711">
    <property type="status" value="NOT_ANNOTATED_CDS"/>
    <property type="molecule type" value="Genomic_DNA"/>
</dbReference>
<dbReference type="Proteomes" id="UP000008672">
    <property type="component" value="Unassembled WGS sequence"/>
</dbReference>
<keyword evidence="6 10" id="KW-0472">Membrane</keyword>
<evidence type="ECO:0000256" key="4">
    <source>
        <dbReference type="ARBA" id="ARBA00022729"/>
    </source>
</evidence>
<keyword evidence="7" id="KW-1015">Disulfide bond</keyword>
<dbReference type="EMBL" id="AFYH01149712">
    <property type="status" value="NOT_ANNOTATED_CDS"/>
    <property type="molecule type" value="Genomic_DNA"/>
</dbReference>
<evidence type="ECO:0000256" key="10">
    <source>
        <dbReference type="SAM" id="Phobius"/>
    </source>
</evidence>
<protein>
    <recommendedName>
        <fullName evidence="13">EGF-like domain-containing protein</fullName>
    </recommendedName>
</protein>